<name>A0A4C2A2R4_EUMVA</name>
<reference evidence="1 2" key="1">
    <citation type="journal article" date="2019" name="Commun. Biol.">
        <title>The bagworm genome reveals a unique fibroin gene that provides high tensile strength.</title>
        <authorList>
            <person name="Kono N."/>
            <person name="Nakamura H."/>
            <person name="Ohtoshi R."/>
            <person name="Tomita M."/>
            <person name="Numata K."/>
            <person name="Arakawa K."/>
        </authorList>
    </citation>
    <scope>NUCLEOTIDE SEQUENCE [LARGE SCALE GENOMIC DNA]</scope>
</reference>
<proteinExistence type="predicted"/>
<dbReference type="Proteomes" id="UP000299102">
    <property type="component" value="Unassembled WGS sequence"/>
</dbReference>
<sequence length="147" mass="16521">MPQKRDDKTRHKRMAHDSPQLGGVVKNRLPFLPGGLVGSFNSVAVRIRHRKFNAYGSLSPTIFPVQSLCKRLMKYEGGKKVTPLWLRVFMGGGSRLLSGGLHSQVRNHKRACDSFLYIRGKLTLDFRLTSLYIVIKVFSPLIRGPGS</sequence>
<evidence type="ECO:0000313" key="1">
    <source>
        <dbReference type="EMBL" id="GBP94338.1"/>
    </source>
</evidence>
<evidence type="ECO:0000313" key="2">
    <source>
        <dbReference type="Proteomes" id="UP000299102"/>
    </source>
</evidence>
<gene>
    <name evidence="1" type="ORF">EVAR_63866_1</name>
</gene>
<dbReference type="EMBL" id="BGZK01002491">
    <property type="protein sequence ID" value="GBP94338.1"/>
    <property type="molecule type" value="Genomic_DNA"/>
</dbReference>
<organism evidence="1 2">
    <name type="scientific">Eumeta variegata</name>
    <name type="common">Bagworm moth</name>
    <name type="synonym">Eumeta japonica</name>
    <dbReference type="NCBI Taxonomy" id="151549"/>
    <lineage>
        <taxon>Eukaryota</taxon>
        <taxon>Metazoa</taxon>
        <taxon>Ecdysozoa</taxon>
        <taxon>Arthropoda</taxon>
        <taxon>Hexapoda</taxon>
        <taxon>Insecta</taxon>
        <taxon>Pterygota</taxon>
        <taxon>Neoptera</taxon>
        <taxon>Endopterygota</taxon>
        <taxon>Lepidoptera</taxon>
        <taxon>Glossata</taxon>
        <taxon>Ditrysia</taxon>
        <taxon>Tineoidea</taxon>
        <taxon>Psychidae</taxon>
        <taxon>Oiketicinae</taxon>
        <taxon>Eumeta</taxon>
    </lineage>
</organism>
<dbReference type="AlphaFoldDB" id="A0A4C2A2R4"/>
<comment type="caution">
    <text evidence="1">The sequence shown here is derived from an EMBL/GenBank/DDBJ whole genome shotgun (WGS) entry which is preliminary data.</text>
</comment>
<accession>A0A4C2A2R4</accession>
<keyword evidence="2" id="KW-1185">Reference proteome</keyword>
<protein>
    <submittedName>
        <fullName evidence="1">Uncharacterized protein</fullName>
    </submittedName>
</protein>